<dbReference type="Pfam" id="PF02627">
    <property type="entry name" value="CMD"/>
    <property type="match status" value="1"/>
</dbReference>
<organism evidence="2 3">
    <name type="scientific">Mycobacterium sherrisii</name>
    <dbReference type="NCBI Taxonomy" id="243061"/>
    <lineage>
        <taxon>Bacteria</taxon>
        <taxon>Bacillati</taxon>
        <taxon>Actinomycetota</taxon>
        <taxon>Actinomycetes</taxon>
        <taxon>Mycobacteriales</taxon>
        <taxon>Mycobacteriaceae</taxon>
        <taxon>Mycobacterium</taxon>
        <taxon>Mycobacterium simiae complex</taxon>
    </lineage>
</organism>
<protein>
    <submittedName>
        <fullName evidence="2">4-carboxymuconolactone decarboxylase</fullName>
    </submittedName>
</protein>
<comment type="caution">
    <text evidence="2">The sequence shown here is derived from an EMBL/GenBank/DDBJ whole genome shotgun (WGS) entry which is preliminary data.</text>
</comment>
<dbReference type="InterPro" id="IPR029032">
    <property type="entry name" value="AhpD-like"/>
</dbReference>
<sequence>MRLPPLPPHSLSSEQQRLYHDITEVVDKSFGGLVARGPGGALLGPFNPWLHFPQFGTPAWAFNKSLWDFRVLPEAVHQMVILITVAKFGARYAIDGHEYFARRAGLSDDKISAVAAGERPADLTDDERVAYDVAAALNRGGVLPESTYRAATARFGEQGVAEIVFLVGCFSMVAVTLNAFDAALPSLREA</sequence>
<dbReference type="PANTHER" id="PTHR34846:SF11">
    <property type="entry name" value="4-CARBOXYMUCONOLACTONE DECARBOXYLASE FAMILY PROTEIN (AFU_ORTHOLOGUE AFUA_6G11590)"/>
    <property type="match status" value="1"/>
</dbReference>
<proteinExistence type="predicted"/>
<feature type="domain" description="Carboxymuconolactone decarboxylase-like" evidence="1">
    <location>
        <begin position="64"/>
        <end position="135"/>
    </location>
</feature>
<dbReference type="RefSeq" id="WP_069399407.1">
    <property type="nucleotide sequence ID" value="NZ_JACKTB010000041.1"/>
</dbReference>
<gene>
    <name evidence="2" type="ORF">BHQ21_06135</name>
</gene>
<keyword evidence="3" id="KW-1185">Reference proteome</keyword>
<dbReference type="Proteomes" id="UP000094224">
    <property type="component" value="Unassembled WGS sequence"/>
</dbReference>
<dbReference type="AlphaFoldDB" id="A0A1E3T2U2"/>
<dbReference type="STRING" id="243061.AWC25_23720"/>
<dbReference type="PANTHER" id="PTHR34846">
    <property type="entry name" value="4-CARBOXYMUCONOLACTONE DECARBOXYLASE FAMILY PROTEIN (AFU_ORTHOLOGUE AFUA_6G11590)"/>
    <property type="match status" value="1"/>
</dbReference>
<reference evidence="3" key="1">
    <citation type="submission" date="2016-09" db="EMBL/GenBank/DDBJ databases">
        <authorList>
            <person name="Greninger A.L."/>
            <person name="Jerome K.R."/>
            <person name="Mcnair B."/>
            <person name="Wallis C."/>
            <person name="Fang F."/>
        </authorList>
    </citation>
    <scope>NUCLEOTIDE SEQUENCE [LARGE SCALE GENOMIC DNA]</scope>
    <source>
        <strain evidence="3">BC1_M4</strain>
    </source>
</reference>
<evidence type="ECO:0000313" key="3">
    <source>
        <dbReference type="Proteomes" id="UP000094224"/>
    </source>
</evidence>
<accession>A0A1E3T2U2</accession>
<dbReference type="OrthoDB" id="949132at2"/>
<evidence type="ECO:0000313" key="2">
    <source>
        <dbReference type="EMBL" id="ODR08745.1"/>
    </source>
</evidence>
<name>A0A1E3T2U2_9MYCO</name>
<dbReference type="Gene3D" id="1.20.1290.10">
    <property type="entry name" value="AhpD-like"/>
    <property type="match status" value="1"/>
</dbReference>
<dbReference type="EMBL" id="MIHC01000007">
    <property type="protein sequence ID" value="ODR08745.1"/>
    <property type="molecule type" value="Genomic_DNA"/>
</dbReference>
<evidence type="ECO:0000259" key="1">
    <source>
        <dbReference type="Pfam" id="PF02627"/>
    </source>
</evidence>
<dbReference type="SUPFAM" id="SSF69118">
    <property type="entry name" value="AhpD-like"/>
    <property type="match status" value="1"/>
</dbReference>
<dbReference type="InterPro" id="IPR003779">
    <property type="entry name" value="CMD-like"/>
</dbReference>